<sequence length="128" mass="13562">MVEREQDPLSHLAALARATDDLRPTDDLTDAVLRAIVPPDDRLARITRDTSDLAPSDDFVPSVMSAIGAARGARPAEPPWSSGVVRFGRFALVGAAAAAVLGLWLSRTAETGYDSAVLESVASVEVYE</sequence>
<organism evidence="1 2">
    <name type="scientific">Polyangium fumosum</name>
    <dbReference type="NCBI Taxonomy" id="889272"/>
    <lineage>
        <taxon>Bacteria</taxon>
        <taxon>Pseudomonadati</taxon>
        <taxon>Myxococcota</taxon>
        <taxon>Polyangia</taxon>
        <taxon>Polyangiales</taxon>
        <taxon>Polyangiaceae</taxon>
        <taxon>Polyangium</taxon>
    </lineage>
</organism>
<evidence type="ECO:0000313" key="2">
    <source>
        <dbReference type="Proteomes" id="UP000309215"/>
    </source>
</evidence>
<evidence type="ECO:0000313" key="1">
    <source>
        <dbReference type="EMBL" id="TKD09423.1"/>
    </source>
</evidence>
<dbReference type="AlphaFoldDB" id="A0A4U1JEV6"/>
<reference evidence="1 2" key="1">
    <citation type="submission" date="2019-04" db="EMBL/GenBank/DDBJ databases">
        <authorList>
            <person name="Li Y."/>
            <person name="Wang J."/>
        </authorList>
    </citation>
    <scope>NUCLEOTIDE SEQUENCE [LARGE SCALE GENOMIC DNA]</scope>
    <source>
        <strain evidence="1 2">DSM 14668</strain>
    </source>
</reference>
<accession>A0A4U1JEV6</accession>
<name>A0A4U1JEV6_9BACT</name>
<keyword evidence="2" id="KW-1185">Reference proteome</keyword>
<protein>
    <submittedName>
        <fullName evidence="1">Uncharacterized protein</fullName>
    </submittedName>
</protein>
<dbReference type="OrthoDB" id="9915158at2"/>
<comment type="caution">
    <text evidence="1">The sequence shown here is derived from an EMBL/GenBank/DDBJ whole genome shotgun (WGS) entry which is preliminary data.</text>
</comment>
<gene>
    <name evidence="1" type="ORF">E8A74_11900</name>
</gene>
<dbReference type="Proteomes" id="UP000309215">
    <property type="component" value="Unassembled WGS sequence"/>
</dbReference>
<dbReference type="RefSeq" id="WP_136929096.1">
    <property type="nucleotide sequence ID" value="NZ_SSMQ01000010.1"/>
</dbReference>
<proteinExistence type="predicted"/>
<dbReference type="EMBL" id="SSMQ01000010">
    <property type="protein sequence ID" value="TKD09423.1"/>
    <property type="molecule type" value="Genomic_DNA"/>
</dbReference>